<sequence>MTSPPEPAVELARRLRELREQSWENPLTQRELARVFSGSVPLISSWESLRSPTVPPAERLLAYAAFFATPRSIERSPYRILTNEELTPDERARRDGLERELLEARGRALRQLDDPSVHRVPARGPWDGLGGPWQFRDGKPVTLVCSERPREHTEPLPTPDNPDLFYNSLYSYSDLDALMELYGHIRAVNPAISVGYRKANELQPDDYTTHLVLLGGIQWNVATRVLLERSEVPVTQVSPPGGRAEYQVKDDSGEVVAYRADYFENDLVTDVGHFFRTLNPFNHRRTVTICNGITSRGVLGMVRALTDERFWDRNGVYLKDGFTGWRSYSVLTRVRIVDGAVLTPDWTDPDTRLHEWRAHPVRPGVGEVRGLRR</sequence>
<dbReference type="RefSeq" id="WP_142042597.1">
    <property type="nucleotide sequence ID" value="NZ_JBHTGS010000004.1"/>
</dbReference>
<dbReference type="EMBL" id="VFOW01000001">
    <property type="protein sequence ID" value="TQL78327.1"/>
    <property type="molecule type" value="Genomic_DNA"/>
</dbReference>
<dbReference type="Proteomes" id="UP000317043">
    <property type="component" value="Unassembled WGS sequence"/>
</dbReference>
<dbReference type="AlphaFoldDB" id="A0A543B0F9"/>
<keyword evidence="3" id="KW-1185">Reference proteome</keyword>
<evidence type="ECO:0000259" key="1">
    <source>
        <dbReference type="SMART" id="SM00530"/>
    </source>
</evidence>
<evidence type="ECO:0000313" key="2">
    <source>
        <dbReference type="EMBL" id="TQL78327.1"/>
    </source>
</evidence>
<accession>A0A543B0F9</accession>
<feature type="domain" description="HTH cro/C1-type" evidence="1">
    <location>
        <begin position="14"/>
        <end position="74"/>
    </location>
</feature>
<reference evidence="2 3" key="1">
    <citation type="submission" date="2019-06" db="EMBL/GenBank/DDBJ databases">
        <title>Sequencing the genomes of 1000 actinobacteria strains.</title>
        <authorList>
            <person name="Klenk H.-P."/>
        </authorList>
    </citation>
    <scope>NUCLEOTIDE SEQUENCE [LARGE SCALE GENOMIC DNA]</scope>
    <source>
        <strain evidence="2 3">DSM 45928</strain>
    </source>
</reference>
<dbReference type="InterPro" id="IPR010982">
    <property type="entry name" value="Lambda_DNA-bd_dom_sf"/>
</dbReference>
<dbReference type="GO" id="GO:0003677">
    <property type="term" value="F:DNA binding"/>
    <property type="evidence" value="ECO:0007669"/>
    <property type="project" value="InterPro"/>
</dbReference>
<gene>
    <name evidence="2" type="ORF">FB566_3910</name>
</gene>
<dbReference type="Gene3D" id="1.10.260.40">
    <property type="entry name" value="lambda repressor-like DNA-binding domains"/>
    <property type="match status" value="1"/>
</dbReference>
<name>A0A543B0F9_9ACTN</name>
<organism evidence="2 3">
    <name type="scientific">Stackebrandtia endophytica</name>
    <dbReference type="NCBI Taxonomy" id="1496996"/>
    <lineage>
        <taxon>Bacteria</taxon>
        <taxon>Bacillati</taxon>
        <taxon>Actinomycetota</taxon>
        <taxon>Actinomycetes</taxon>
        <taxon>Glycomycetales</taxon>
        <taxon>Glycomycetaceae</taxon>
        <taxon>Stackebrandtia</taxon>
    </lineage>
</organism>
<proteinExistence type="predicted"/>
<dbReference type="InParanoid" id="A0A543B0F9"/>
<evidence type="ECO:0000313" key="3">
    <source>
        <dbReference type="Proteomes" id="UP000317043"/>
    </source>
</evidence>
<dbReference type="InterPro" id="IPR001387">
    <property type="entry name" value="Cro/C1-type_HTH"/>
</dbReference>
<comment type="caution">
    <text evidence="2">The sequence shown here is derived from an EMBL/GenBank/DDBJ whole genome shotgun (WGS) entry which is preliminary data.</text>
</comment>
<protein>
    <submittedName>
        <fullName evidence="2">Transcriptional regulator with XRE-family HTH domain</fullName>
    </submittedName>
</protein>
<dbReference type="SMART" id="SM00530">
    <property type="entry name" value="HTH_XRE"/>
    <property type="match status" value="1"/>
</dbReference>
<dbReference type="OrthoDB" id="3658635at2"/>